<comment type="caution">
    <text evidence="7">The sequence shown here is derived from an EMBL/GenBank/DDBJ whole genome shotgun (WGS) entry which is preliminary data.</text>
</comment>
<protein>
    <recommendedName>
        <fullName evidence="2">diguanylate cyclase</fullName>
        <ecNumber evidence="2">2.7.7.65</ecNumber>
    </recommendedName>
</protein>
<dbReference type="SUPFAM" id="SSF55781">
    <property type="entry name" value="GAF domain-like"/>
    <property type="match status" value="1"/>
</dbReference>
<dbReference type="GO" id="GO:0043709">
    <property type="term" value="P:cell adhesion involved in single-species biofilm formation"/>
    <property type="evidence" value="ECO:0007669"/>
    <property type="project" value="TreeGrafter"/>
</dbReference>
<evidence type="ECO:0000256" key="2">
    <source>
        <dbReference type="ARBA" id="ARBA00012528"/>
    </source>
</evidence>
<dbReference type="InterPro" id="IPR003018">
    <property type="entry name" value="GAF"/>
</dbReference>
<dbReference type="Proteomes" id="UP000287198">
    <property type="component" value="Unassembled WGS sequence"/>
</dbReference>
<dbReference type="InterPro" id="IPR003660">
    <property type="entry name" value="HAMP_dom"/>
</dbReference>
<evidence type="ECO:0000256" key="4">
    <source>
        <dbReference type="SAM" id="Phobius"/>
    </source>
</evidence>
<name>A0A432XVL4_9GAMM</name>
<dbReference type="GO" id="GO:0007165">
    <property type="term" value="P:signal transduction"/>
    <property type="evidence" value="ECO:0007669"/>
    <property type="project" value="InterPro"/>
</dbReference>
<dbReference type="Pfam" id="PF13492">
    <property type="entry name" value="GAF_3"/>
    <property type="match status" value="1"/>
</dbReference>
<dbReference type="PANTHER" id="PTHR45138">
    <property type="entry name" value="REGULATORY COMPONENTS OF SENSORY TRANSDUCTION SYSTEM"/>
    <property type="match status" value="1"/>
</dbReference>
<dbReference type="PANTHER" id="PTHR45138:SF9">
    <property type="entry name" value="DIGUANYLATE CYCLASE DGCM-RELATED"/>
    <property type="match status" value="1"/>
</dbReference>
<dbReference type="Gene3D" id="3.30.450.40">
    <property type="match status" value="1"/>
</dbReference>
<keyword evidence="4" id="KW-0812">Transmembrane</keyword>
<dbReference type="EMBL" id="PIPW01000002">
    <property type="protein sequence ID" value="RUO52767.1"/>
    <property type="molecule type" value="Genomic_DNA"/>
</dbReference>
<organism evidence="7 8">
    <name type="scientific">Pseudidiomarina halophila</name>
    <dbReference type="NCBI Taxonomy" id="1449799"/>
    <lineage>
        <taxon>Bacteria</taxon>
        <taxon>Pseudomonadati</taxon>
        <taxon>Pseudomonadota</taxon>
        <taxon>Gammaproteobacteria</taxon>
        <taxon>Alteromonadales</taxon>
        <taxon>Idiomarinaceae</taxon>
        <taxon>Pseudidiomarina</taxon>
    </lineage>
</organism>
<dbReference type="Gene3D" id="6.10.340.10">
    <property type="match status" value="1"/>
</dbReference>
<dbReference type="FunFam" id="3.30.70.270:FF:000001">
    <property type="entry name" value="Diguanylate cyclase domain protein"/>
    <property type="match status" value="1"/>
</dbReference>
<gene>
    <name evidence="7" type="ORF">CWI69_06915</name>
</gene>
<evidence type="ECO:0000259" key="6">
    <source>
        <dbReference type="PROSITE" id="PS50887"/>
    </source>
</evidence>
<dbReference type="Pfam" id="PF05227">
    <property type="entry name" value="CHASE3"/>
    <property type="match status" value="1"/>
</dbReference>
<comment type="catalytic activity">
    <reaction evidence="3">
        <text>2 GTP = 3',3'-c-di-GMP + 2 diphosphate</text>
        <dbReference type="Rhea" id="RHEA:24898"/>
        <dbReference type="ChEBI" id="CHEBI:33019"/>
        <dbReference type="ChEBI" id="CHEBI:37565"/>
        <dbReference type="ChEBI" id="CHEBI:58805"/>
        <dbReference type="EC" id="2.7.7.65"/>
    </reaction>
</comment>
<evidence type="ECO:0000313" key="8">
    <source>
        <dbReference type="Proteomes" id="UP000287198"/>
    </source>
</evidence>
<dbReference type="InterPro" id="IPR050469">
    <property type="entry name" value="Diguanylate_Cyclase"/>
</dbReference>
<dbReference type="PROSITE" id="PS50887">
    <property type="entry name" value="GGDEF"/>
    <property type="match status" value="1"/>
</dbReference>
<dbReference type="InterPro" id="IPR043128">
    <property type="entry name" value="Rev_trsase/Diguanyl_cyclase"/>
</dbReference>
<dbReference type="SUPFAM" id="SSF158472">
    <property type="entry name" value="HAMP domain-like"/>
    <property type="match status" value="1"/>
</dbReference>
<keyword evidence="4" id="KW-1133">Transmembrane helix</keyword>
<feature type="domain" description="GGDEF" evidence="6">
    <location>
        <begin position="553"/>
        <end position="686"/>
    </location>
</feature>
<evidence type="ECO:0000256" key="3">
    <source>
        <dbReference type="ARBA" id="ARBA00034247"/>
    </source>
</evidence>
<dbReference type="InterPro" id="IPR029016">
    <property type="entry name" value="GAF-like_dom_sf"/>
</dbReference>
<dbReference type="SMART" id="SM00065">
    <property type="entry name" value="GAF"/>
    <property type="match status" value="1"/>
</dbReference>
<accession>A0A432XVL4</accession>
<dbReference type="CDD" id="cd06225">
    <property type="entry name" value="HAMP"/>
    <property type="match status" value="1"/>
</dbReference>
<dbReference type="SMART" id="SM00304">
    <property type="entry name" value="HAMP"/>
    <property type="match status" value="1"/>
</dbReference>
<evidence type="ECO:0000256" key="1">
    <source>
        <dbReference type="ARBA" id="ARBA00001946"/>
    </source>
</evidence>
<keyword evidence="8" id="KW-1185">Reference proteome</keyword>
<dbReference type="CDD" id="cd19410">
    <property type="entry name" value="HK9-like_sensor"/>
    <property type="match status" value="1"/>
</dbReference>
<dbReference type="EC" id="2.7.7.65" evidence="2"/>
<comment type="cofactor">
    <cofactor evidence="1">
        <name>Mg(2+)</name>
        <dbReference type="ChEBI" id="CHEBI:18420"/>
    </cofactor>
</comment>
<evidence type="ECO:0000259" key="5">
    <source>
        <dbReference type="PROSITE" id="PS50885"/>
    </source>
</evidence>
<feature type="domain" description="HAMP" evidence="5">
    <location>
        <begin position="310"/>
        <end position="362"/>
    </location>
</feature>
<dbReference type="AlphaFoldDB" id="A0A432XVL4"/>
<dbReference type="NCBIfam" id="TIGR00254">
    <property type="entry name" value="GGDEF"/>
    <property type="match status" value="1"/>
</dbReference>
<dbReference type="GO" id="GO:0052621">
    <property type="term" value="F:diguanylate cyclase activity"/>
    <property type="evidence" value="ECO:0007669"/>
    <property type="project" value="UniProtKB-EC"/>
</dbReference>
<dbReference type="PROSITE" id="PS50885">
    <property type="entry name" value="HAMP"/>
    <property type="match status" value="1"/>
</dbReference>
<keyword evidence="4" id="KW-0472">Membrane</keyword>
<feature type="transmembrane region" description="Helical" evidence="4">
    <location>
        <begin position="6"/>
        <end position="25"/>
    </location>
</feature>
<dbReference type="Pfam" id="PF00672">
    <property type="entry name" value="HAMP"/>
    <property type="match status" value="1"/>
</dbReference>
<dbReference type="Gene3D" id="3.30.70.270">
    <property type="match status" value="1"/>
</dbReference>
<feature type="transmembrane region" description="Helical" evidence="4">
    <location>
        <begin position="291"/>
        <end position="312"/>
    </location>
</feature>
<dbReference type="InterPro" id="IPR007891">
    <property type="entry name" value="CHASE3"/>
</dbReference>
<dbReference type="Pfam" id="PF00990">
    <property type="entry name" value="GGDEF"/>
    <property type="match status" value="1"/>
</dbReference>
<dbReference type="CDD" id="cd01949">
    <property type="entry name" value="GGDEF"/>
    <property type="match status" value="1"/>
</dbReference>
<dbReference type="GO" id="GO:0005886">
    <property type="term" value="C:plasma membrane"/>
    <property type="evidence" value="ECO:0007669"/>
    <property type="project" value="TreeGrafter"/>
</dbReference>
<dbReference type="InterPro" id="IPR029787">
    <property type="entry name" value="Nucleotide_cyclase"/>
</dbReference>
<dbReference type="GO" id="GO:1902201">
    <property type="term" value="P:negative regulation of bacterial-type flagellum-dependent cell motility"/>
    <property type="evidence" value="ECO:0007669"/>
    <property type="project" value="TreeGrafter"/>
</dbReference>
<sequence length="686" mass="76886">MRAQILAGFVVPIVIVAILSWIVSVNMENVRQLSDQSERLVNEVQVRAEVLRTVIDAETGERGYVITGNEEFLEPYENAKRQFARLAAEWRSLAITGGFNPELERMEQLFERWLNNVAEPAIAARALVPGRQFSHSFNAYYHLNRLQEFLREEGMLESVRLENEFYQAARMKALGQSSDAERNSGFLPIVVPSEQLDQLVGELPATGASTELNKTISALVQRLERQWREIALDYREAENVSAELVASGQGKQLVDEMRDIIRAAIAEKEVRYAAVNAEVNERMQLLERLSMYLPVVGVGLGLAILLFMQMGVISSIEKLRVTARRIEAGDLSARVRESRSDELGVLAGDFNRMADQLELADKESTVLAGFQSMLVSSNTEDETYGATARALAKLLPPGAGALYLMAPSRDFAELAISWGFDDEPSLRFHPENCRALRLGRTYKASKESTELFCAHADQQTLEYSVCIPLITRDEVLGTLFLAGTSSSHRPLEDHQITLAKTVAERLSLALSNIRLTEKLRRESVRDPLTGLFNRRYLEETMEREMQRVARAGKPLSLITLDVDHFKRFNDTFGHEAGDRVLEELAEQMTNIARAGDVVCRFGGEEFMIIMPEAGTDTAGERAEELRRRIEMLDLHYGGTSLGHVTISLGVATYPKHAAKKEELIRLADNALYEAKKRGRNQVAIHS</sequence>
<evidence type="ECO:0000313" key="7">
    <source>
        <dbReference type="EMBL" id="RUO52767.1"/>
    </source>
</evidence>
<dbReference type="SMART" id="SM00267">
    <property type="entry name" value="GGDEF"/>
    <property type="match status" value="1"/>
</dbReference>
<reference evidence="8" key="1">
    <citation type="journal article" date="2018" name="Front. Microbiol.">
        <title>Genome-Based Analysis Reveals the Taxonomy and Diversity of the Family Idiomarinaceae.</title>
        <authorList>
            <person name="Liu Y."/>
            <person name="Lai Q."/>
            <person name="Shao Z."/>
        </authorList>
    </citation>
    <scope>NUCLEOTIDE SEQUENCE [LARGE SCALE GENOMIC DNA]</scope>
    <source>
        <strain evidence="8">BH195</strain>
    </source>
</reference>
<proteinExistence type="predicted"/>
<dbReference type="SUPFAM" id="SSF55073">
    <property type="entry name" value="Nucleotide cyclase"/>
    <property type="match status" value="1"/>
</dbReference>
<dbReference type="InterPro" id="IPR000160">
    <property type="entry name" value="GGDEF_dom"/>
</dbReference>